<feature type="domain" description="Acylamino-acid-releasing enzyme N-terminal" evidence="10">
    <location>
        <begin position="150"/>
        <end position="415"/>
    </location>
</feature>
<keyword evidence="6" id="KW-0963">Cytoplasm</keyword>
<feature type="domain" description="Acylamino-acid-releasing enzyme N-terminal" evidence="10">
    <location>
        <begin position="25"/>
        <end position="139"/>
    </location>
</feature>
<dbReference type="PANTHER" id="PTHR42776:SF4">
    <property type="entry name" value="ACYLAMINO-ACID-RELEASING ENZYME"/>
    <property type="match status" value="1"/>
</dbReference>
<dbReference type="GO" id="GO:0006508">
    <property type="term" value="P:proteolysis"/>
    <property type="evidence" value="ECO:0007669"/>
    <property type="project" value="InterPro"/>
</dbReference>
<dbReference type="PANTHER" id="PTHR42776">
    <property type="entry name" value="SERINE PEPTIDASE S9 FAMILY MEMBER"/>
    <property type="match status" value="1"/>
</dbReference>
<dbReference type="SUPFAM" id="SSF53474">
    <property type="entry name" value="alpha/beta-Hydrolases"/>
    <property type="match status" value="1"/>
</dbReference>
<dbReference type="SUPFAM" id="SSF82171">
    <property type="entry name" value="DPP6 N-terminal domain-like"/>
    <property type="match status" value="1"/>
</dbReference>
<comment type="catalytic activity">
    <reaction evidence="1">
        <text>Cleavage of an N-acetyl or N-formyl amino acid from the N-terminus of a polypeptide.</text>
        <dbReference type="EC" id="3.4.19.1"/>
    </reaction>
</comment>
<evidence type="ECO:0000313" key="11">
    <source>
        <dbReference type="EMBL" id="KAJ7038984.1"/>
    </source>
</evidence>
<organism evidence="11 12">
    <name type="scientific">Mycena alexandri</name>
    <dbReference type="NCBI Taxonomy" id="1745969"/>
    <lineage>
        <taxon>Eukaryota</taxon>
        <taxon>Fungi</taxon>
        <taxon>Dikarya</taxon>
        <taxon>Basidiomycota</taxon>
        <taxon>Agaricomycotina</taxon>
        <taxon>Agaricomycetes</taxon>
        <taxon>Agaricomycetidae</taxon>
        <taxon>Agaricales</taxon>
        <taxon>Marasmiineae</taxon>
        <taxon>Mycenaceae</taxon>
        <taxon>Mycena</taxon>
    </lineage>
</organism>
<feature type="domain" description="Peptidase S9 prolyl oligopeptidase catalytic" evidence="9">
    <location>
        <begin position="487"/>
        <end position="722"/>
    </location>
</feature>
<dbReference type="InterPro" id="IPR045550">
    <property type="entry name" value="AARE_N"/>
</dbReference>
<evidence type="ECO:0000259" key="9">
    <source>
        <dbReference type="Pfam" id="PF00326"/>
    </source>
</evidence>
<dbReference type="GO" id="GO:0008242">
    <property type="term" value="F:omega peptidase activity"/>
    <property type="evidence" value="ECO:0007669"/>
    <property type="project" value="UniProtKB-EC"/>
</dbReference>
<name>A0AAD6T455_9AGAR</name>
<comment type="caution">
    <text evidence="11">The sequence shown here is derived from an EMBL/GenBank/DDBJ whole genome shotgun (WGS) entry which is preliminary data.</text>
</comment>
<evidence type="ECO:0000256" key="7">
    <source>
        <dbReference type="ARBA" id="ARBA00022801"/>
    </source>
</evidence>
<keyword evidence="12" id="KW-1185">Reference proteome</keyword>
<protein>
    <recommendedName>
        <fullName evidence="5">acylaminoacyl-peptidase</fullName>
        <ecNumber evidence="5">3.4.19.1</ecNumber>
    </recommendedName>
    <alternativeName>
        <fullName evidence="8">Dipeptidyl-peptidase V</fullName>
    </alternativeName>
</protein>
<evidence type="ECO:0000256" key="3">
    <source>
        <dbReference type="ARBA" id="ARBA00010040"/>
    </source>
</evidence>
<evidence type="ECO:0000256" key="1">
    <source>
        <dbReference type="ARBA" id="ARBA00000721"/>
    </source>
</evidence>
<reference evidence="11" key="1">
    <citation type="submission" date="2023-03" db="EMBL/GenBank/DDBJ databases">
        <title>Massive genome expansion in bonnet fungi (Mycena s.s.) driven by repeated elements and novel gene families across ecological guilds.</title>
        <authorList>
            <consortium name="Lawrence Berkeley National Laboratory"/>
            <person name="Harder C.B."/>
            <person name="Miyauchi S."/>
            <person name="Viragh M."/>
            <person name="Kuo A."/>
            <person name="Thoen E."/>
            <person name="Andreopoulos B."/>
            <person name="Lu D."/>
            <person name="Skrede I."/>
            <person name="Drula E."/>
            <person name="Henrissat B."/>
            <person name="Morin E."/>
            <person name="Kohler A."/>
            <person name="Barry K."/>
            <person name="LaButti K."/>
            <person name="Morin E."/>
            <person name="Salamov A."/>
            <person name="Lipzen A."/>
            <person name="Mereny Z."/>
            <person name="Hegedus B."/>
            <person name="Baldrian P."/>
            <person name="Stursova M."/>
            <person name="Weitz H."/>
            <person name="Taylor A."/>
            <person name="Grigoriev I.V."/>
            <person name="Nagy L.G."/>
            <person name="Martin F."/>
            <person name="Kauserud H."/>
        </authorList>
    </citation>
    <scope>NUCLEOTIDE SEQUENCE</scope>
    <source>
        <strain evidence="11">CBHHK200</strain>
    </source>
</reference>
<dbReference type="Proteomes" id="UP001218188">
    <property type="component" value="Unassembled WGS sequence"/>
</dbReference>
<dbReference type="InterPro" id="IPR001375">
    <property type="entry name" value="Peptidase_S9_cat"/>
</dbReference>
<comment type="subunit">
    <text evidence="4">Homotetramer.</text>
</comment>
<comment type="subcellular location">
    <subcellularLocation>
        <location evidence="2">Cytoplasm</location>
    </subcellularLocation>
</comment>
<evidence type="ECO:0000259" key="10">
    <source>
        <dbReference type="Pfam" id="PF19283"/>
    </source>
</evidence>
<sequence length="724" mass="79489">MYRPLSEIPLPTGAQFINDVVQINSSIQDNVRNIKRSLTTSIFLGANSDSAAPAVDLEDVVVSISAPAESVCFSRRAVLLETTENKRHLEIWIGNVLEVSKEVTEPHGSFYSDEFFSSLSFSPAEFAFMYVAEANEPEHASEKFKFTPPLGETFGGKRRPTIFIFRWDTSILPCQTSLARVSPILPEDHPVLFGQPVFSPLDNSTIYATGYEYTRDGRLLGPKWCNNRPSGIWEIKLPSAPDQKDDTTLGLLKCVSHKLTPSDLSCRSPRIYDDAACGTAKLFWLSSASGGPHAGTFSMHFQNLGASQATSEVLVDTVWECRESDGFPGLYLDSNLPTSPFLARDGKPFLVFSSNWGSRTTVVLVSTVDGTVKDLTPDSDGKLFSWTVLATDGVARFVCSRSAPTIPHQIVLGQMDAVGAVSWRVIYTPYLLPSVQAALSSLTYSVISIPNRGKTQTVVVRQSHPEDSAPPCLQFIHGGPHGATTTAFSPNTVFLALDGYVVSQPNYSGSIGFGEKSVRALLGNCGYLDVQDCIATVRHLVSLGIAAQDKGKQFVMGGSHGGFLTAHLIGQFPDVFSAAVIRNPVIFTDTFSSDIPDWYFNEWNIEYPIYSSPQGFPNNADKNHALPPRRTPAKSQEIFASAPIAYVDAVTTHVLLHLGGSDLRVTPAQGLEYYHALKGNARNQRPEQEIEMHWFEKEGHSLDGVEASRIVWETSRDWLNRHRT</sequence>
<dbReference type="Gene3D" id="3.40.50.1820">
    <property type="entry name" value="alpha/beta hydrolase"/>
    <property type="match status" value="1"/>
</dbReference>
<evidence type="ECO:0000256" key="4">
    <source>
        <dbReference type="ARBA" id="ARBA00011881"/>
    </source>
</evidence>
<evidence type="ECO:0000256" key="5">
    <source>
        <dbReference type="ARBA" id="ARBA00012917"/>
    </source>
</evidence>
<evidence type="ECO:0000256" key="6">
    <source>
        <dbReference type="ARBA" id="ARBA00022490"/>
    </source>
</evidence>
<proteinExistence type="inferred from homology"/>
<dbReference type="InterPro" id="IPR029058">
    <property type="entry name" value="AB_hydrolase_fold"/>
</dbReference>
<evidence type="ECO:0000256" key="8">
    <source>
        <dbReference type="ARBA" id="ARBA00032829"/>
    </source>
</evidence>
<dbReference type="Pfam" id="PF00326">
    <property type="entry name" value="Peptidase_S9"/>
    <property type="match status" value="1"/>
</dbReference>
<gene>
    <name evidence="11" type="ORF">C8F04DRAFT_1088142</name>
</gene>
<accession>A0AAD6T455</accession>
<dbReference type="AlphaFoldDB" id="A0AAD6T455"/>
<comment type="similarity">
    <text evidence="3">Belongs to the peptidase S9C family.</text>
</comment>
<dbReference type="GO" id="GO:0004252">
    <property type="term" value="F:serine-type endopeptidase activity"/>
    <property type="evidence" value="ECO:0007669"/>
    <property type="project" value="TreeGrafter"/>
</dbReference>
<keyword evidence="7 11" id="KW-0378">Hydrolase</keyword>
<evidence type="ECO:0000256" key="2">
    <source>
        <dbReference type="ARBA" id="ARBA00004496"/>
    </source>
</evidence>
<dbReference type="EMBL" id="JARJCM010000029">
    <property type="protein sequence ID" value="KAJ7038984.1"/>
    <property type="molecule type" value="Genomic_DNA"/>
</dbReference>
<evidence type="ECO:0000313" key="12">
    <source>
        <dbReference type="Proteomes" id="UP001218188"/>
    </source>
</evidence>
<dbReference type="GO" id="GO:0005737">
    <property type="term" value="C:cytoplasm"/>
    <property type="evidence" value="ECO:0007669"/>
    <property type="project" value="UniProtKB-SubCell"/>
</dbReference>
<dbReference type="Pfam" id="PF19283">
    <property type="entry name" value="APEH_N"/>
    <property type="match status" value="2"/>
</dbReference>
<dbReference type="EC" id="3.4.19.1" evidence="5"/>